<dbReference type="EMBL" id="GBXM01108300">
    <property type="protein sequence ID" value="JAH00277.1"/>
    <property type="molecule type" value="Transcribed_RNA"/>
</dbReference>
<dbReference type="AlphaFoldDB" id="A0A0E9P7M0"/>
<evidence type="ECO:0000313" key="1">
    <source>
        <dbReference type="EMBL" id="JAH00277.1"/>
    </source>
</evidence>
<sequence length="53" mass="6587">MSLYYFFIFINHYYTDKMLILITFHEPLKNETQEKYFFGNIYHASRSLSQLLR</sequence>
<reference evidence="1" key="1">
    <citation type="submission" date="2014-11" db="EMBL/GenBank/DDBJ databases">
        <authorList>
            <person name="Amaro Gonzalez C."/>
        </authorList>
    </citation>
    <scope>NUCLEOTIDE SEQUENCE</scope>
</reference>
<reference evidence="1" key="2">
    <citation type="journal article" date="2015" name="Fish Shellfish Immunol.">
        <title>Early steps in the European eel (Anguilla anguilla)-Vibrio vulnificus interaction in the gills: Role of the RtxA13 toxin.</title>
        <authorList>
            <person name="Callol A."/>
            <person name="Pajuelo D."/>
            <person name="Ebbesson L."/>
            <person name="Teles M."/>
            <person name="MacKenzie S."/>
            <person name="Amaro C."/>
        </authorList>
    </citation>
    <scope>NUCLEOTIDE SEQUENCE</scope>
</reference>
<accession>A0A0E9P7M0</accession>
<protein>
    <submittedName>
        <fullName evidence="1">Uncharacterized protein</fullName>
    </submittedName>
</protein>
<organism evidence="1">
    <name type="scientific">Anguilla anguilla</name>
    <name type="common">European freshwater eel</name>
    <name type="synonym">Muraena anguilla</name>
    <dbReference type="NCBI Taxonomy" id="7936"/>
    <lineage>
        <taxon>Eukaryota</taxon>
        <taxon>Metazoa</taxon>
        <taxon>Chordata</taxon>
        <taxon>Craniata</taxon>
        <taxon>Vertebrata</taxon>
        <taxon>Euteleostomi</taxon>
        <taxon>Actinopterygii</taxon>
        <taxon>Neopterygii</taxon>
        <taxon>Teleostei</taxon>
        <taxon>Anguilliformes</taxon>
        <taxon>Anguillidae</taxon>
        <taxon>Anguilla</taxon>
    </lineage>
</organism>
<name>A0A0E9P7M0_ANGAN</name>
<proteinExistence type="predicted"/>